<dbReference type="InterPro" id="IPR001387">
    <property type="entry name" value="Cro/C1-type_HTH"/>
</dbReference>
<gene>
    <name evidence="2" type="ORF">EQG49_06640</name>
</gene>
<dbReference type="AlphaFoldDB" id="A0A4P6YTR5"/>
<keyword evidence="3" id="KW-1185">Reference proteome</keyword>
<dbReference type="Pfam" id="PF21259">
    <property type="entry name" value="Rgg_C"/>
    <property type="match status" value="1"/>
</dbReference>
<organism evidence="2 3">
    <name type="scientific">Periweissella cryptocerci</name>
    <dbReference type="NCBI Taxonomy" id="2506420"/>
    <lineage>
        <taxon>Bacteria</taxon>
        <taxon>Bacillati</taxon>
        <taxon>Bacillota</taxon>
        <taxon>Bacilli</taxon>
        <taxon>Lactobacillales</taxon>
        <taxon>Lactobacillaceae</taxon>
        <taxon>Periweissella</taxon>
    </lineage>
</organism>
<dbReference type="SUPFAM" id="SSF47413">
    <property type="entry name" value="lambda repressor-like DNA-binding domains"/>
    <property type="match status" value="1"/>
</dbReference>
<dbReference type="Pfam" id="PF01381">
    <property type="entry name" value="HTH_3"/>
    <property type="match status" value="1"/>
</dbReference>
<sequence>MDNFTGIVLKNMRIDKGISLESAAKDVITPSYLAKVEHGDNELSFFKILLILKNLNIMVIEYMVEYRKFVPDIEVHFSESLQIAYDAQNLTQLHTIQKQVLVEWQRQQDPNLYNQYLISKALLADLTDGTLSQSDIDYIQNYLFGVEHWSKYEYLFFTNTLVHLPENVVLTLAKNLLLNSEYAASPEITDISTRLLINIAIKGIYNNNFQLIKLVLPTAKSQAFLHNNHQHRLIVLYLEGLYFIHQGFVVTGKAQVEKTLDTMRFMDESALADQFTGYYAAFIATTT</sequence>
<dbReference type="PANTHER" id="PTHR37038:SF12">
    <property type="entry name" value="TRANSCRIPTIONAL REGULATOR"/>
    <property type="match status" value="1"/>
</dbReference>
<dbReference type="InterPro" id="IPR053163">
    <property type="entry name" value="HTH-type_regulator_Rgg"/>
</dbReference>
<proteinExistence type="predicted"/>
<dbReference type="OrthoDB" id="5769614at2"/>
<accession>A0A4P6YTR5</accession>
<dbReference type="Gene3D" id="1.25.40.400">
    <property type="match status" value="1"/>
</dbReference>
<dbReference type="InterPro" id="IPR010982">
    <property type="entry name" value="Lambda_DNA-bd_dom_sf"/>
</dbReference>
<evidence type="ECO:0000313" key="3">
    <source>
        <dbReference type="Proteomes" id="UP000292886"/>
    </source>
</evidence>
<reference evidence="3" key="1">
    <citation type="submission" date="2019-03" db="EMBL/GenBank/DDBJ databases">
        <title>Weissella sp. 26KH-42 Genome sequencing.</title>
        <authorList>
            <person name="Heo J."/>
            <person name="Kim S.-J."/>
            <person name="Kim J.-S."/>
            <person name="Hong S.-B."/>
            <person name="Kwon S.-W."/>
        </authorList>
    </citation>
    <scope>NUCLEOTIDE SEQUENCE [LARGE SCALE GENOMIC DNA]</scope>
    <source>
        <strain evidence="3">26KH-42</strain>
    </source>
</reference>
<dbReference type="RefSeq" id="WP_133363237.1">
    <property type="nucleotide sequence ID" value="NZ_CP037940.1"/>
</dbReference>
<feature type="domain" description="HTH cro/C1-type" evidence="1">
    <location>
        <begin position="8"/>
        <end position="62"/>
    </location>
</feature>
<evidence type="ECO:0000259" key="1">
    <source>
        <dbReference type="SMART" id="SM00530"/>
    </source>
</evidence>
<dbReference type="NCBIfam" id="TIGR01716">
    <property type="entry name" value="RGG_Cterm"/>
    <property type="match status" value="1"/>
</dbReference>
<dbReference type="CDD" id="cd00093">
    <property type="entry name" value="HTH_XRE"/>
    <property type="match status" value="1"/>
</dbReference>
<dbReference type="InterPro" id="IPR010057">
    <property type="entry name" value="Transcription_activator_Rgg_C"/>
</dbReference>
<evidence type="ECO:0000313" key="2">
    <source>
        <dbReference type="EMBL" id="QBO36159.1"/>
    </source>
</evidence>
<name>A0A4P6YTR5_9LACO</name>
<protein>
    <submittedName>
        <fullName evidence="2">Rgg/GadR/MutR family transcriptional regulator</fullName>
    </submittedName>
</protein>
<dbReference type="Proteomes" id="UP000292886">
    <property type="component" value="Chromosome"/>
</dbReference>
<dbReference type="EMBL" id="CP037940">
    <property type="protein sequence ID" value="QBO36159.1"/>
    <property type="molecule type" value="Genomic_DNA"/>
</dbReference>
<dbReference type="KEGG" id="wei:EQG49_06640"/>
<dbReference type="GO" id="GO:0003677">
    <property type="term" value="F:DNA binding"/>
    <property type="evidence" value="ECO:0007669"/>
    <property type="project" value="InterPro"/>
</dbReference>
<dbReference type="Gene3D" id="1.10.260.40">
    <property type="entry name" value="lambda repressor-like DNA-binding domains"/>
    <property type="match status" value="1"/>
</dbReference>
<dbReference type="SMART" id="SM00530">
    <property type="entry name" value="HTH_XRE"/>
    <property type="match status" value="1"/>
</dbReference>
<dbReference type="PANTHER" id="PTHR37038">
    <property type="entry name" value="TRANSCRIPTIONAL REGULATOR-RELATED"/>
    <property type="match status" value="1"/>
</dbReference>